<evidence type="ECO:0000259" key="1">
    <source>
        <dbReference type="PROSITE" id="PS51388"/>
    </source>
</evidence>
<protein>
    <recommendedName>
        <fullName evidence="1">GED domain-containing protein</fullName>
    </recommendedName>
</protein>
<dbReference type="PROSITE" id="PS51388">
    <property type="entry name" value="GED"/>
    <property type="match status" value="1"/>
</dbReference>
<dbReference type="SMART" id="SM00053">
    <property type="entry name" value="DYNc"/>
    <property type="match status" value="1"/>
</dbReference>
<evidence type="ECO:0000313" key="2">
    <source>
        <dbReference type="EMBL" id="KAF2158776.1"/>
    </source>
</evidence>
<dbReference type="EMBL" id="ML993649">
    <property type="protein sequence ID" value="KAF2158776.1"/>
    <property type="molecule type" value="Genomic_DNA"/>
</dbReference>
<dbReference type="GO" id="GO:0003924">
    <property type="term" value="F:GTPase activity"/>
    <property type="evidence" value="ECO:0007669"/>
    <property type="project" value="InterPro"/>
</dbReference>
<dbReference type="GO" id="GO:0008017">
    <property type="term" value="F:microtubule binding"/>
    <property type="evidence" value="ECO:0007669"/>
    <property type="project" value="TreeGrafter"/>
</dbReference>
<dbReference type="InterPro" id="IPR045063">
    <property type="entry name" value="Dynamin_N"/>
</dbReference>
<keyword evidence="3" id="KW-1185">Reference proteome</keyword>
<dbReference type="InterPro" id="IPR020850">
    <property type="entry name" value="GED_dom"/>
</dbReference>
<dbReference type="RefSeq" id="XP_033659665.1">
    <property type="nucleotide sequence ID" value="XM_033819185.1"/>
</dbReference>
<dbReference type="GO" id="GO:0005525">
    <property type="term" value="F:GTP binding"/>
    <property type="evidence" value="ECO:0007669"/>
    <property type="project" value="InterPro"/>
</dbReference>
<gene>
    <name evidence="2" type="ORF">M409DRAFT_71472</name>
</gene>
<dbReference type="PRINTS" id="PR00195">
    <property type="entry name" value="DYNAMIN"/>
</dbReference>
<dbReference type="GO" id="GO:0048312">
    <property type="term" value="P:intracellular distribution of mitochondria"/>
    <property type="evidence" value="ECO:0007669"/>
    <property type="project" value="TreeGrafter"/>
</dbReference>
<dbReference type="SUPFAM" id="SSF52540">
    <property type="entry name" value="P-loop containing nucleoside triphosphate hydrolases"/>
    <property type="match status" value="1"/>
</dbReference>
<dbReference type="GO" id="GO:0000266">
    <property type="term" value="P:mitochondrial fission"/>
    <property type="evidence" value="ECO:0007669"/>
    <property type="project" value="TreeGrafter"/>
</dbReference>
<dbReference type="Gene3D" id="3.40.50.300">
    <property type="entry name" value="P-loop containing nucleotide triphosphate hydrolases"/>
    <property type="match status" value="1"/>
</dbReference>
<dbReference type="Proteomes" id="UP000799537">
    <property type="component" value="Unassembled WGS sequence"/>
</dbReference>
<dbReference type="InterPro" id="IPR027417">
    <property type="entry name" value="P-loop_NTPase"/>
</dbReference>
<organism evidence="2 3">
    <name type="scientific">Zasmidium cellare ATCC 36951</name>
    <dbReference type="NCBI Taxonomy" id="1080233"/>
    <lineage>
        <taxon>Eukaryota</taxon>
        <taxon>Fungi</taxon>
        <taxon>Dikarya</taxon>
        <taxon>Ascomycota</taxon>
        <taxon>Pezizomycotina</taxon>
        <taxon>Dothideomycetes</taxon>
        <taxon>Dothideomycetidae</taxon>
        <taxon>Mycosphaerellales</taxon>
        <taxon>Mycosphaerellaceae</taxon>
        <taxon>Zasmidium</taxon>
    </lineage>
</organism>
<accession>A0A6A6BZD3</accession>
<dbReference type="InterPro" id="IPR001401">
    <property type="entry name" value="Dynamin_GTPase"/>
</dbReference>
<sequence length="657" mass="73435">MAPAPAVHITDSLEEFQSEEQRQVLDTVAQIRKCGLDAILPLPQIAVCGNQSAGKSSVLEALTEIPFPRNDNLCTRFATEITLRRGAADSLRLCIIPDGSRPADEKAAISAFSETIVDFTELPNIMSKASSVMGINSAANSSSEGSSHQAFARDVLSFEIEGPNRPQLTVVDVPGLIQNVTKGVTEQDKRIVAEITDFYIKQERTICLALDLRKKAASDAFLSSTEKEASSNLRFFTTCHPSLKNTSSFRASARLVRIEHIKRELPNLRRDLDIALAETTAQLDRLGSTRATADECRNYLTTLSLKFLETTKAAVDGHYEGDYFQDFADDGFDIASPQSVKRLRAAIQYVNQDFAETMRRKGPKHFVSWEDSVHEPSKTSLKANAIPTLSRQEALAWVARVLVRSRGKEPIGNYNPLIIGELFWELSSKWELLATDHVDTVADLCSKFTDRLLEETCPRDIRARLSALKIADGLQARKARATAELNNILEDKQDFPIVYNHYYTDNVQKARQKRMEKNLGRSIEAATSHQHLPNCNSNHTSATVDIDVALRHFHGNTERDMEKHSCEEALDCLLSMYKTQQKTFVANVTSQVIGRHMVRKLDKLFTPLDVNGLSDEDVMKVAAEPAATRRQRDFLADRQQKLLSGKNIFRGIMGRIK</sequence>
<dbReference type="GO" id="GO:0005874">
    <property type="term" value="C:microtubule"/>
    <property type="evidence" value="ECO:0007669"/>
    <property type="project" value="TreeGrafter"/>
</dbReference>
<proteinExistence type="predicted"/>
<dbReference type="GO" id="GO:0006897">
    <property type="term" value="P:endocytosis"/>
    <property type="evidence" value="ECO:0007669"/>
    <property type="project" value="TreeGrafter"/>
</dbReference>
<feature type="domain" description="GED" evidence="1">
    <location>
        <begin position="566"/>
        <end position="657"/>
    </location>
</feature>
<dbReference type="AlphaFoldDB" id="A0A6A6BZD3"/>
<name>A0A6A6BZD3_ZASCE</name>
<dbReference type="Pfam" id="PF00350">
    <property type="entry name" value="Dynamin_N"/>
    <property type="match status" value="1"/>
</dbReference>
<dbReference type="GO" id="GO:0016559">
    <property type="term" value="P:peroxisome fission"/>
    <property type="evidence" value="ECO:0007669"/>
    <property type="project" value="TreeGrafter"/>
</dbReference>
<dbReference type="GeneID" id="54572457"/>
<dbReference type="PANTHER" id="PTHR11566">
    <property type="entry name" value="DYNAMIN"/>
    <property type="match status" value="1"/>
</dbReference>
<dbReference type="GO" id="GO:0005739">
    <property type="term" value="C:mitochondrion"/>
    <property type="evidence" value="ECO:0007669"/>
    <property type="project" value="TreeGrafter"/>
</dbReference>
<dbReference type="InterPro" id="IPR022812">
    <property type="entry name" value="Dynamin"/>
</dbReference>
<dbReference type="OrthoDB" id="415706at2759"/>
<evidence type="ECO:0000313" key="3">
    <source>
        <dbReference type="Proteomes" id="UP000799537"/>
    </source>
</evidence>
<dbReference type="GO" id="GO:0016020">
    <property type="term" value="C:membrane"/>
    <property type="evidence" value="ECO:0007669"/>
    <property type="project" value="TreeGrafter"/>
</dbReference>
<dbReference type="PANTHER" id="PTHR11566:SF66">
    <property type="entry name" value="INTERFERON-INDUCED GTP-BINDING PROTEIN MX"/>
    <property type="match status" value="1"/>
</dbReference>
<reference evidence="2" key="1">
    <citation type="journal article" date="2020" name="Stud. Mycol.">
        <title>101 Dothideomycetes genomes: a test case for predicting lifestyles and emergence of pathogens.</title>
        <authorList>
            <person name="Haridas S."/>
            <person name="Albert R."/>
            <person name="Binder M."/>
            <person name="Bloem J."/>
            <person name="Labutti K."/>
            <person name="Salamov A."/>
            <person name="Andreopoulos B."/>
            <person name="Baker S."/>
            <person name="Barry K."/>
            <person name="Bills G."/>
            <person name="Bluhm B."/>
            <person name="Cannon C."/>
            <person name="Castanera R."/>
            <person name="Culley D."/>
            <person name="Daum C."/>
            <person name="Ezra D."/>
            <person name="Gonzalez J."/>
            <person name="Henrissat B."/>
            <person name="Kuo A."/>
            <person name="Liang C."/>
            <person name="Lipzen A."/>
            <person name="Lutzoni F."/>
            <person name="Magnuson J."/>
            <person name="Mondo S."/>
            <person name="Nolan M."/>
            <person name="Ohm R."/>
            <person name="Pangilinan J."/>
            <person name="Park H.-J."/>
            <person name="Ramirez L."/>
            <person name="Alfaro M."/>
            <person name="Sun H."/>
            <person name="Tritt A."/>
            <person name="Yoshinaga Y."/>
            <person name="Zwiers L.-H."/>
            <person name="Turgeon B."/>
            <person name="Goodwin S."/>
            <person name="Spatafora J."/>
            <person name="Crous P."/>
            <person name="Grigoriev I."/>
        </authorList>
    </citation>
    <scope>NUCLEOTIDE SEQUENCE</scope>
    <source>
        <strain evidence="2">ATCC 36951</strain>
    </source>
</reference>